<evidence type="ECO:0000313" key="5">
    <source>
        <dbReference type="EMBL" id="MDF0480841.1"/>
    </source>
</evidence>
<evidence type="ECO:0000256" key="2">
    <source>
        <dbReference type="ARBA" id="ARBA00022741"/>
    </source>
</evidence>
<dbReference type="InterPro" id="IPR003439">
    <property type="entry name" value="ABC_transporter-like_ATP-bd"/>
</dbReference>
<protein>
    <submittedName>
        <fullName evidence="5">ABC transporter ATP-binding protein</fullName>
    </submittedName>
</protein>
<dbReference type="Gene3D" id="3.40.50.300">
    <property type="entry name" value="P-loop containing nucleotide triphosphate hydrolases"/>
    <property type="match status" value="1"/>
</dbReference>
<dbReference type="Proteomes" id="UP001147148">
    <property type="component" value="Unassembled WGS sequence"/>
</dbReference>
<keyword evidence="2" id="KW-0547">Nucleotide-binding</keyword>
<comment type="caution">
    <text evidence="5">The sequence shown here is derived from an EMBL/GenBank/DDBJ whole genome shotgun (WGS) entry which is preliminary data.</text>
</comment>
<sequence>MSTSSKSLVLKHISVEIKGQQILDDASVELDEGRIYTILGPSGVGKTSLLKVVAGLLPFSSGTMTLGGNEFNPNEHIIGLVPQSYGLLPWQTAFESVSSAYKISHNKKKLTAQEERLLTQLFSDMALMEQKDKYPSQLSGGQQQRVSIARAFATGGDFLLMDEPFSALDSLSREKAQQLFLRRWLKGPKTTLFITHDVEEAVFLGQTILLMGDREGITIEAIENPVFDPYATSLEIKNHDDFYPLVERLRKELHNHDK</sequence>
<evidence type="ECO:0000259" key="4">
    <source>
        <dbReference type="PROSITE" id="PS50893"/>
    </source>
</evidence>
<proteinExistence type="predicted"/>
<dbReference type="PROSITE" id="PS00211">
    <property type="entry name" value="ABC_TRANSPORTER_1"/>
    <property type="match status" value="1"/>
</dbReference>
<dbReference type="PROSITE" id="PS50893">
    <property type="entry name" value="ABC_TRANSPORTER_2"/>
    <property type="match status" value="1"/>
</dbReference>
<keyword evidence="1" id="KW-0813">Transport</keyword>
<evidence type="ECO:0000313" key="6">
    <source>
        <dbReference type="Proteomes" id="UP001147148"/>
    </source>
</evidence>
<dbReference type="Pfam" id="PF00005">
    <property type="entry name" value="ABC_tran"/>
    <property type="match status" value="1"/>
</dbReference>
<dbReference type="PANTHER" id="PTHR42788">
    <property type="entry name" value="TAURINE IMPORT ATP-BINDING PROTEIN-RELATED"/>
    <property type="match status" value="1"/>
</dbReference>
<dbReference type="RefSeq" id="WP_275472388.1">
    <property type="nucleotide sequence ID" value="NZ_JAPDSH010000012.1"/>
</dbReference>
<name>A0ABT5X4B9_9ENTE</name>
<dbReference type="InterPro" id="IPR017871">
    <property type="entry name" value="ABC_transporter-like_CS"/>
</dbReference>
<organism evidence="5 6">
    <name type="scientific">Vagococcus proximus</name>
    <dbReference type="NCBI Taxonomy" id="2991417"/>
    <lineage>
        <taxon>Bacteria</taxon>
        <taxon>Bacillati</taxon>
        <taxon>Bacillota</taxon>
        <taxon>Bacilli</taxon>
        <taxon>Lactobacillales</taxon>
        <taxon>Enterococcaceae</taxon>
        <taxon>Vagococcus</taxon>
    </lineage>
</organism>
<dbReference type="InterPro" id="IPR050166">
    <property type="entry name" value="ABC_transporter_ATP-bind"/>
</dbReference>
<dbReference type="InterPro" id="IPR003593">
    <property type="entry name" value="AAA+_ATPase"/>
</dbReference>
<dbReference type="InterPro" id="IPR027417">
    <property type="entry name" value="P-loop_NTPase"/>
</dbReference>
<keyword evidence="3 5" id="KW-0067">ATP-binding</keyword>
<dbReference type="SMART" id="SM00382">
    <property type="entry name" value="AAA"/>
    <property type="match status" value="1"/>
</dbReference>
<evidence type="ECO:0000256" key="1">
    <source>
        <dbReference type="ARBA" id="ARBA00022448"/>
    </source>
</evidence>
<feature type="domain" description="ABC transporter" evidence="4">
    <location>
        <begin position="8"/>
        <end position="238"/>
    </location>
</feature>
<dbReference type="PANTHER" id="PTHR42788:SF13">
    <property type="entry name" value="ALIPHATIC SULFONATES IMPORT ATP-BINDING PROTEIN SSUB"/>
    <property type="match status" value="1"/>
</dbReference>
<dbReference type="GO" id="GO:0005524">
    <property type="term" value="F:ATP binding"/>
    <property type="evidence" value="ECO:0007669"/>
    <property type="project" value="UniProtKB-KW"/>
</dbReference>
<evidence type="ECO:0000256" key="3">
    <source>
        <dbReference type="ARBA" id="ARBA00022840"/>
    </source>
</evidence>
<dbReference type="SUPFAM" id="SSF52540">
    <property type="entry name" value="P-loop containing nucleoside triphosphate hydrolases"/>
    <property type="match status" value="1"/>
</dbReference>
<gene>
    <name evidence="5" type="ORF">OL233_11175</name>
</gene>
<keyword evidence="6" id="KW-1185">Reference proteome</keyword>
<accession>A0ABT5X4B9</accession>
<reference evidence="5" key="1">
    <citation type="submission" date="2022-10" db="EMBL/GenBank/DDBJ databases">
        <title>Vagococcus sp. isolated from poultry meat.</title>
        <authorList>
            <person name="Johansson P."/>
            <person name="Bjorkroth J."/>
        </authorList>
    </citation>
    <scope>NUCLEOTIDE SEQUENCE</scope>
    <source>
        <strain evidence="5">PNs007</strain>
    </source>
</reference>
<dbReference type="EMBL" id="JAPDSH010000012">
    <property type="protein sequence ID" value="MDF0480841.1"/>
    <property type="molecule type" value="Genomic_DNA"/>
</dbReference>